<protein>
    <submittedName>
        <fullName evidence="3">Uncharacterized protein</fullName>
    </submittedName>
</protein>
<proteinExistence type="predicted"/>
<dbReference type="InterPro" id="IPR036259">
    <property type="entry name" value="MFS_trans_sf"/>
</dbReference>
<evidence type="ECO:0000313" key="3">
    <source>
        <dbReference type="EMBL" id="KAK3248041.1"/>
    </source>
</evidence>
<feature type="transmembrane region" description="Helical" evidence="2">
    <location>
        <begin position="423"/>
        <end position="441"/>
    </location>
</feature>
<feature type="transmembrane region" description="Helical" evidence="2">
    <location>
        <begin position="187"/>
        <end position="204"/>
    </location>
</feature>
<name>A0AAE0C3Z4_9CHLO</name>
<keyword evidence="2" id="KW-1133">Transmembrane helix</keyword>
<organism evidence="3 4">
    <name type="scientific">Cymbomonas tetramitiformis</name>
    <dbReference type="NCBI Taxonomy" id="36881"/>
    <lineage>
        <taxon>Eukaryota</taxon>
        <taxon>Viridiplantae</taxon>
        <taxon>Chlorophyta</taxon>
        <taxon>Pyramimonadophyceae</taxon>
        <taxon>Pyramimonadales</taxon>
        <taxon>Pyramimonadaceae</taxon>
        <taxon>Cymbomonas</taxon>
    </lineage>
</organism>
<evidence type="ECO:0000256" key="2">
    <source>
        <dbReference type="SAM" id="Phobius"/>
    </source>
</evidence>
<dbReference type="Proteomes" id="UP001190700">
    <property type="component" value="Unassembled WGS sequence"/>
</dbReference>
<comment type="caution">
    <text evidence="3">The sequence shown here is derived from an EMBL/GenBank/DDBJ whole genome shotgun (WGS) entry which is preliminary data.</text>
</comment>
<sequence>MFRVFRVDKASASDLQKPLNPGLDDLRSEELNEALPLSSGPLGPSRTTSVNPLHWDDVHTSEESSVRRPFSTRPPVWQLEEDPDGSLLFHDEESIADLAHTDNWFPVPSGPEAELGALRAKDLVFNYLASCALVALVWATCLSGWYYSTLELGELGTAVNLTMFGMMPLSALFVAPLLIARIGSQKALAAGCLLCSFSVWPFIYGAECGNDGLRRCSFALFRDYPFDGEASSIEDFRDAVAWTLGVPGAVAGGLGQGIFWVAQGSFMLQSACGYAINADADQSTATAKFNAIFIVTVAACTSCAFVIFGTSIQVFGRAPLEVILFGSAVIAAGASVVLVALSNVAESKFDLAKPKALAWDRSVSYGTLAPSRPMTPHGPPSTTLTDSDLQLQPEEEASAQKERVRHIQFAGALQSHPLFLKMLPVNATSGLCLALLITLLRHRLINHYLGEKAYPFILAVYFAAVCAAPPTAVALMRHFKNGRLTCLFQGQACFVGAAMLVVMAHHFTTEQGDVATWLNCSAIALAMGFGQGMWEFTSRLTVADYFGQSSYAFGTMWFHQGIFLLIGAILSNVITVMEIACVVATVGFMSVVLLLSTFSEKMETDIKRKTHLVLDPVKDVDPLLSGNLFLAEHSKDDAFPTF</sequence>
<feature type="transmembrane region" description="Helical" evidence="2">
    <location>
        <begin position="551"/>
        <end position="570"/>
    </location>
</feature>
<feature type="transmembrane region" description="Helical" evidence="2">
    <location>
        <begin position="124"/>
        <end position="147"/>
    </location>
</feature>
<reference evidence="3 4" key="1">
    <citation type="journal article" date="2015" name="Genome Biol. Evol.">
        <title>Comparative Genomics of a Bacterivorous Green Alga Reveals Evolutionary Causalities and Consequences of Phago-Mixotrophic Mode of Nutrition.</title>
        <authorList>
            <person name="Burns J.A."/>
            <person name="Paasch A."/>
            <person name="Narechania A."/>
            <person name="Kim E."/>
        </authorList>
    </citation>
    <scope>NUCLEOTIDE SEQUENCE [LARGE SCALE GENOMIC DNA]</scope>
    <source>
        <strain evidence="3 4">PLY_AMNH</strain>
    </source>
</reference>
<feature type="transmembrane region" description="Helical" evidence="2">
    <location>
        <begin position="159"/>
        <end position="180"/>
    </location>
</feature>
<dbReference type="SUPFAM" id="SSF103473">
    <property type="entry name" value="MFS general substrate transporter"/>
    <property type="match status" value="1"/>
</dbReference>
<feature type="transmembrane region" description="Helical" evidence="2">
    <location>
        <begin position="289"/>
        <end position="316"/>
    </location>
</feature>
<gene>
    <name evidence="3" type="ORF">CYMTET_42477</name>
</gene>
<feature type="compositionally biased region" description="Polar residues" evidence="1">
    <location>
        <begin position="380"/>
        <end position="389"/>
    </location>
</feature>
<keyword evidence="4" id="KW-1185">Reference proteome</keyword>
<dbReference type="AlphaFoldDB" id="A0AAE0C3Z4"/>
<dbReference type="EMBL" id="LGRX02028460">
    <property type="protein sequence ID" value="KAK3248041.1"/>
    <property type="molecule type" value="Genomic_DNA"/>
</dbReference>
<feature type="transmembrane region" description="Helical" evidence="2">
    <location>
        <begin position="514"/>
        <end position="530"/>
    </location>
</feature>
<evidence type="ECO:0000313" key="4">
    <source>
        <dbReference type="Proteomes" id="UP001190700"/>
    </source>
</evidence>
<keyword evidence="2" id="KW-0812">Transmembrane</keyword>
<feature type="transmembrane region" description="Helical" evidence="2">
    <location>
        <begin position="576"/>
        <end position="598"/>
    </location>
</feature>
<accession>A0AAE0C3Z4</accession>
<evidence type="ECO:0000256" key="1">
    <source>
        <dbReference type="SAM" id="MobiDB-lite"/>
    </source>
</evidence>
<keyword evidence="2" id="KW-0472">Membrane</keyword>
<feature type="region of interest" description="Disordered" evidence="1">
    <location>
        <begin position="369"/>
        <end position="389"/>
    </location>
</feature>
<feature type="transmembrane region" description="Helical" evidence="2">
    <location>
        <begin position="453"/>
        <end position="475"/>
    </location>
</feature>
<feature type="transmembrane region" description="Helical" evidence="2">
    <location>
        <begin position="487"/>
        <end position="508"/>
    </location>
</feature>
<feature type="transmembrane region" description="Helical" evidence="2">
    <location>
        <begin position="322"/>
        <end position="345"/>
    </location>
</feature>